<dbReference type="GO" id="GO:0005737">
    <property type="term" value="C:cytoplasm"/>
    <property type="evidence" value="ECO:0007669"/>
    <property type="project" value="TreeGrafter"/>
</dbReference>
<dbReference type="InterPro" id="IPR006171">
    <property type="entry name" value="TOPRIM_dom"/>
</dbReference>
<accession>X0XD31</accession>
<name>X0XD31_9ZZZZ</name>
<dbReference type="InterPro" id="IPR019475">
    <property type="entry name" value="DNA_primase_DnaB-bd"/>
</dbReference>
<dbReference type="Gene3D" id="1.20.50.20">
    <property type="entry name" value="DnaG, RNA polymerase domain, helical bundle"/>
    <property type="match status" value="1"/>
</dbReference>
<dbReference type="CDD" id="cd03364">
    <property type="entry name" value="TOPRIM_DnaG_primases"/>
    <property type="match status" value="1"/>
</dbReference>
<feature type="domain" description="Toprim" evidence="1">
    <location>
        <begin position="1"/>
        <end position="72"/>
    </location>
</feature>
<dbReference type="SMART" id="SM00493">
    <property type="entry name" value="TOPRIM"/>
    <property type="match status" value="1"/>
</dbReference>
<evidence type="ECO:0000259" key="1">
    <source>
        <dbReference type="PROSITE" id="PS50880"/>
    </source>
</evidence>
<dbReference type="SUPFAM" id="SSF56731">
    <property type="entry name" value="DNA primase core"/>
    <property type="match status" value="1"/>
</dbReference>
<dbReference type="InterPro" id="IPR034151">
    <property type="entry name" value="TOPRIM_DnaG_bac"/>
</dbReference>
<dbReference type="EMBL" id="BARS01042300">
    <property type="protein sequence ID" value="GAG40985.1"/>
    <property type="molecule type" value="Genomic_DNA"/>
</dbReference>
<reference evidence="2" key="1">
    <citation type="journal article" date="2014" name="Front. Microbiol.">
        <title>High frequency of phylogenetically diverse reductive dehalogenase-homologous genes in deep subseafloor sedimentary metagenomes.</title>
        <authorList>
            <person name="Kawai M."/>
            <person name="Futagami T."/>
            <person name="Toyoda A."/>
            <person name="Takaki Y."/>
            <person name="Nishi S."/>
            <person name="Hori S."/>
            <person name="Arai W."/>
            <person name="Tsubouchi T."/>
            <person name="Morono Y."/>
            <person name="Uchiyama I."/>
            <person name="Ito T."/>
            <person name="Fujiyama A."/>
            <person name="Inagaki F."/>
            <person name="Takami H."/>
        </authorList>
    </citation>
    <scope>NUCLEOTIDE SEQUENCE</scope>
    <source>
        <strain evidence="2">Expedition CK06-06</strain>
    </source>
</reference>
<dbReference type="Pfam" id="PF10410">
    <property type="entry name" value="DnaB_bind"/>
    <property type="match status" value="1"/>
</dbReference>
<proteinExistence type="predicted"/>
<dbReference type="PANTHER" id="PTHR30313">
    <property type="entry name" value="DNA PRIMASE"/>
    <property type="match status" value="1"/>
</dbReference>
<dbReference type="AlphaFoldDB" id="X0XD31"/>
<protein>
    <recommendedName>
        <fullName evidence="1">Toprim domain-containing protein</fullName>
    </recommendedName>
</protein>
<dbReference type="InterPro" id="IPR050219">
    <property type="entry name" value="DnaG_primase"/>
</dbReference>
<evidence type="ECO:0000313" key="2">
    <source>
        <dbReference type="EMBL" id="GAG40985.1"/>
    </source>
</evidence>
<dbReference type="GO" id="GO:0016779">
    <property type="term" value="F:nucleotidyltransferase activity"/>
    <property type="evidence" value="ECO:0007669"/>
    <property type="project" value="InterPro"/>
</dbReference>
<dbReference type="PANTHER" id="PTHR30313:SF2">
    <property type="entry name" value="DNA PRIMASE"/>
    <property type="match status" value="1"/>
</dbReference>
<dbReference type="GO" id="GO:0006269">
    <property type="term" value="P:DNA replication, synthesis of primer"/>
    <property type="evidence" value="ECO:0007669"/>
    <property type="project" value="TreeGrafter"/>
</dbReference>
<feature type="non-terminal residue" evidence="2">
    <location>
        <position position="1"/>
    </location>
</feature>
<sequence length="252" mass="27947">VEGYMDVLTAHQHEIANVVASMGTALTEAQLRLLTRSSKRFALALDADAAGYQATLRSAALAQETLAERVVPVPTPGGLIKYESHLDVDIRIITLPQGQDPDKVIRESPALWAELVESALPIVEYYFKAVTSELDLDSPKGKAEAVRRLMPVIQEIGNAVERTHYIQKLARLVRVDERTLLRQAGMKGKMAKRRKEEGGALPDREELTFGLEEYCLSTLLKRPHLLHSLDEALRDVGADGLNVDDFVQAENR</sequence>
<gene>
    <name evidence="2" type="ORF">S01H1_64198</name>
</gene>
<comment type="caution">
    <text evidence="2">The sequence shown here is derived from an EMBL/GenBank/DDBJ whole genome shotgun (WGS) entry which is preliminary data.</text>
</comment>
<organism evidence="2">
    <name type="scientific">marine sediment metagenome</name>
    <dbReference type="NCBI Taxonomy" id="412755"/>
    <lineage>
        <taxon>unclassified sequences</taxon>
        <taxon>metagenomes</taxon>
        <taxon>ecological metagenomes</taxon>
    </lineage>
</organism>
<dbReference type="Gene3D" id="3.40.1360.10">
    <property type="match status" value="1"/>
</dbReference>
<dbReference type="Pfam" id="PF13155">
    <property type="entry name" value="Toprim_2"/>
    <property type="match status" value="1"/>
</dbReference>
<feature type="non-terminal residue" evidence="2">
    <location>
        <position position="252"/>
    </location>
</feature>
<dbReference type="PROSITE" id="PS50880">
    <property type="entry name" value="TOPRIM"/>
    <property type="match status" value="1"/>
</dbReference>